<protein>
    <submittedName>
        <fullName evidence="12">Odorant receptor 46a, isoform A-like</fullName>
    </submittedName>
</protein>
<accession>A0A9R1TFJ2</accession>
<keyword evidence="7 10" id="KW-0472">Membrane</keyword>
<dbReference type="GO" id="GO:0005886">
    <property type="term" value="C:plasma membrane"/>
    <property type="evidence" value="ECO:0007669"/>
    <property type="project" value="UniProtKB-SubCell"/>
</dbReference>
<keyword evidence="8" id="KW-0675">Receptor</keyword>
<keyword evidence="2" id="KW-1003">Cell membrane</keyword>
<evidence type="ECO:0000256" key="3">
    <source>
        <dbReference type="ARBA" id="ARBA00022606"/>
    </source>
</evidence>
<organism evidence="11 12">
    <name type="scientific">Fopius arisanus</name>
    <dbReference type="NCBI Taxonomy" id="64838"/>
    <lineage>
        <taxon>Eukaryota</taxon>
        <taxon>Metazoa</taxon>
        <taxon>Ecdysozoa</taxon>
        <taxon>Arthropoda</taxon>
        <taxon>Hexapoda</taxon>
        <taxon>Insecta</taxon>
        <taxon>Pterygota</taxon>
        <taxon>Neoptera</taxon>
        <taxon>Endopterygota</taxon>
        <taxon>Hymenoptera</taxon>
        <taxon>Apocrita</taxon>
        <taxon>Ichneumonoidea</taxon>
        <taxon>Braconidae</taxon>
        <taxon>Opiinae</taxon>
        <taxon>Fopius</taxon>
    </lineage>
</organism>
<evidence type="ECO:0000256" key="1">
    <source>
        <dbReference type="ARBA" id="ARBA00004651"/>
    </source>
</evidence>
<evidence type="ECO:0000256" key="9">
    <source>
        <dbReference type="ARBA" id="ARBA00023224"/>
    </source>
</evidence>
<dbReference type="AlphaFoldDB" id="A0A9R1TFJ2"/>
<evidence type="ECO:0000256" key="6">
    <source>
        <dbReference type="ARBA" id="ARBA00022989"/>
    </source>
</evidence>
<evidence type="ECO:0000256" key="8">
    <source>
        <dbReference type="ARBA" id="ARBA00023170"/>
    </source>
</evidence>
<keyword evidence="11" id="KW-1185">Reference proteome</keyword>
<keyword evidence="6 10" id="KW-1133">Transmembrane helix</keyword>
<dbReference type="GO" id="GO:0007165">
    <property type="term" value="P:signal transduction"/>
    <property type="evidence" value="ECO:0007669"/>
    <property type="project" value="UniProtKB-KW"/>
</dbReference>
<name>A0A9R1TFJ2_9HYME</name>
<dbReference type="PANTHER" id="PTHR21137">
    <property type="entry name" value="ODORANT RECEPTOR"/>
    <property type="match status" value="1"/>
</dbReference>
<dbReference type="OrthoDB" id="6597368at2759"/>
<evidence type="ECO:0000313" key="11">
    <source>
        <dbReference type="Proteomes" id="UP000694866"/>
    </source>
</evidence>
<evidence type="ECO:0000256" key="4">
    <source>
        <dbReference type="ARBA" id="ARBA00022692"/>
    </source>
</evidence>
<proteinExistence type="predicted"/>
<dbReference type="Proteomes" id="UP000694866">
    <property type="component" value="Unplaced"/>
</dbReference>
<dbReference type="GeneID" id="105269486"/>
<sequence>MALLRESFLSLHYFGIWPSVNWKPKTWKTIAYSLYTSYIIVSIYWFTISGSIYLFVISDDVEDFSDASFMLLSMLAMCVKVIIAISKRSEIIGVITALENHPHKPVNPETQLLQDKTDEWIRFFTICYGGLTEAAVSYSTIEPFFQNLPFGILPYKAWVPYPYSTPAIYWFTYCQQLISVFVAANLNIGFDTVIFGILMQICTQFNMLKCRLEMIIDEFDAKQIASSVQITPTSSQMYEQYILDCIKYHIAIFSMQHPPSLYA</sequence>
<evidence type="ECO:0000256" key="5">
    <source>
        <dbReference type="ARBA" id="ARBA00022725"/>
    </source>
</evidence>
<keyword evidence="5" id="KW-0552">Olfaction</keyword>
<dbReference type="GO" id="GO:0004984">
    <property type="term" value="F:olfactory receptor activity"/>
    <property type="evidence" value="ECO:0007669"/>
    <property type="project" value="InterPro"/>
</dbReference>
<keyword evidence="3" id="KW-0716">Sensory transduction</keyword>
<comment type="subcellular location">
    <subcellularLocation>
        <location evidence="1">Cell membrane</location>
        <topology evidence="1">Multi-pass membrane protein</topology>
    </subcellularLocation>
</comment>
<dbReference type="KEGG" id="fas:105269486"/>
<evidence type="ECO:0000256" key="2">
    <source>
        <dbReference type="ARBA" id="ARBA00022475"/>
    </source>
</evidence>
<evidence type="ECO:0000256" key="7">
    <source>
        <dbReference type="ARBA" id="ARBA00023136"/>
    </source>
</evidence>
<dbReference type="PANTHER" id="PTHR21137:SF35">
    <property type="entry name" value="ODORANT RECEPTOR 19A-RELATED"/>
    <property type="match status" value="1"/>
</dbReference>
<reference evidence="12" key="1">
    <citation type="submission" date="2025-08" db="UniProtKB">
        <authorList>
            <consortium name="RefSeq"/>
        </authorList>
    </citation>
    <scope>IDENTIFICATION</scope>
    <source>
        <strain evidence="12">USDA-PBARC FA_bdor</strain>
        <tissue evidence="12">Whole organism</tissue>
    </source>
</reference>
<dbReference type="InterPro" id="IPR004117">
    <property type="entry name" value="7tm6_olfct_rcpt"/>
</dbReference>
<keyword evidence="9" id="KW-0807">Transducer</keyword>
<evidence type="ECO:0000256" key="10">
    <source>
        <dbReference type="SAM" id="Phobius"/>
    </source>
</evidence>
<dbReference type="Pfam" id="PF02949">
    <property type="entry name" value="7tm_6"/>
    <property type="match status" value="1"/>
</dbReference>
<keyword evidence="4 10" id="KW-0812">Transmembrane</keyword>
<gene>
    <name evidence="12" type="primary">LOC105269486</name>
</gene>
<dbReference type="RefSeq" id="XP_011308083.1">
    <property type="nucleotide sequence ID" value="XM_011309781.1"/>
</dbReference>
<feature type="transmembrane region" description="Helical" evidence="10">
    <location>
        <begin position="32"/>
        <end position="55"/>
    </location>
</feature>
<dbReference type="GO" id="GO:0005549">
    <property type="term" value="F:odorant binding"/>
    <property type="evidence" value="ECO:0007669"/>
    <property type="project" value="InterPro"/>
</dbReference>
<feature type="transmembrane region" description="Helical" evidence="10">
    <location>
        <begin position="67"/>
        <end position="85"/>
    </location>
</feature>
<evidence type="ECO:0000313" key="12">
    <source>
        <dbReference type="RefSeq" id="XP_011308083.1"/>
    </source>
</evidence>